<name>A0A543JCL2_9PSEU</name>
<dbReference type="EMBL" id="VFPP01000001">
    <property type="protein sequence ID" value="TQM80524.1"/>
    <property type="molecule type" value="Genomic_DNA"/>
</dbReference>
<protein>
    <submittedName>
        <fullName evidence="1">Uncharacterized protein (DUF885 family)</fullName>
    </submittedName>
</protein>
<proteinExistence type="predicted"/>
<organism evidence="1 2">
    <name type="scientific">Saccharothrix saharensis</name>
    <dbReference type="NCBI Taxonomy" id="571190"/>
    <lineage>
        <taxon>Bacteria</taxon>
        <taxon>Bacillati</taxon>
        <taxon>Actinomycetota</taxon>
        <taxon>Actinomycetes</taxon>
        <taxon>Pseudonocardiales</taxon>
        <taxon>Pseudonocardiaceae</taxon>
        <taxon>Saccharothrix</taxon>
    </lineage>
</organism>
<dbReference type="Pfam" id="PF05960">
    <property type="entry name" value="DUF885"/>
    <property type="match status" value="1"/>
</dbReference>
<gene>
    <name evidence="1" type="ORF">FHX81_2860</name>
</gene>
<dbReference type="InterPro" id="IPR010281">
    <property type="entry name" value="DUF885"/>
</dbReference>
<evidence type="ECO:0000313" key="1">
    <source>
        <dbReference type="EMBL" id="TQM80524.1"/>
    </source>
</evidence>
<dbReference type="RefSeq" id="WP_141978593.1">
    <property type="nucleotide sequence ID" value="NZ_VFPP01000001.1"/>
</dbReference>
<comment type="caution">
    <text evidence="1">The sequence shown here is derived from an EMBL/GenBank/DDBJ whole genome shotgun (WGS) entry which is preliminary data.</text>
</comment>
<accession>A0A543JCL2</accession>
<dbReference type="PANTHER" id="PTHR33361">
    <property type="entry name" value="GLR0591 PROTEIN"/>
    <property type="match status" value="1"/>
</dbReference>
<dbReference type="OrthoDB" id="9760040at2"/>
<keyword evidence="2" id="KW-1185">Reference proteome</keyword>
<dbReference type="Proteomes" id="UP000316628">
    <property type="component" value="Unassembled WGS sequence"/>
</dbReference>
<dbReference type="AlphaFoldDB" id="A0A543JCL2"/>
<reference evidence="1 2" key="1">
    <citation type="submission" date="2019-06" db="EMBL/GenBank/DDBJ databases">
        <title>Sequencing the genomes of 1000 actinobacteria strains.</title>
        <authorList>
            <person name="Klenk H.-P."/>
        </authorList>
    </citation>
    <scope>NUCLEOTIDE SEQUENCE [LARGE SCALE GENOMIC DNA]</scope>
    <source>
        <strain evidence="1 2">DSM 45456</strain>
    </source>
</reference>
<sequence>MTTARELADEMLTLVLDADPVMATLLGIPGWDNRLPDPSADAERVLRSRAGDIARRARGGDDDPVTRAVVVEQAWGLVHRLDAHLVEHTHAEGLTAPLAVLLAALPLVRPSDDEARKAYLTRLSALPGYLDALTRRQRDTVRRPLRHLVEAAVHRLDRYLAEADDPLGVPLRDTPFAAVCARLLHETVRPAVTRYRDFLRAEVVGRGRGEDRPGLCWLPDGDLIYADLVRTYTTTGHTPEELHRIGLALVEELDREYEEIGGRVFGPMSAAGVRARLLGDPELRWTNPEDMVAVAAATIARAEQVAGEWFGTVPRARCEVEAVPEAEAPTAPLAYYVDPAMDGSRPGTYYVNTHRSELRERFSAESTAFHEGVPGHHFQISLAQRLDDLPLLRRFASIEAYLEGWALYTERLADEMGLYSDDLARLGMLSGDSLRAARLVVDTGLHAMRWTRRQAVDYLRANAVMPDVDIFSEVDRYIENPAQALSYMVGRLEIQRLRGEAERRLGDRFDIRAFHDLVLGGGPLPMAVLADVVDGWCGSVLGVVED</sequence>
<evidence type="ECO:0000313" key="2">
    <source>
        <dbReference type="Proteomes" id="UP000316628"/>
    </source>
</evidence>
<dbReference type="PANTHER" id="PTHR33361:SF2">
    <property type="entry name" value="DUF885 DOMAIN-CONTAINING PROTEIN"/>
    <property type="match status" value="1"/>
</dbReference>